<gene>
    <name evidence="8" type="ORF">DFP97_11047</name>
</gene>
<keyword evidence="9" id="KW-1185">Reference proteome</keyword>
<keyword evidence="5" id="KW-0449">Lipoprotein</keyword>
<dbReference type="AlphaFoldDB" id="A0A368VUI3"/>
<evidence type="ECO:0000256" key="3">
    <source>
        <dbReference type="ARBA" id="ARBA00023136"/>
    </source>
</evidence>
<dbReference type="SUPFAM" id="SSF53850">
    <property type="entry name" value="Periplasmic binding protein-like II"/>
    <property type="match status" value="1"/>
</dbReference>
<protein>
    <submittedName>
        <fullName evidence="8">Putative aldouronate transport system substrate-binding protein</fullName>
    </submittedName>
</protein>
<name>A0A368VUI3_9BACL</name>
<dbReference type="InterPro" id="IPR006059">
    <property type="entry name" value="SBP"/>
</dbReference>
<keyword evidence="4" id="KW-0564">Palmitate</keyword>
<dbReference type="PANTHER" id="PTHR43649">
    <property type="entry name" value="ARABINOSE-BINDING PROTEIN-RELATED"/>
    <property type="match status" value="1"/>
</dbReference>
<evidence type="ECO:0000256" key="7">
    <source>
        <dbReference type="SAM" id="SignalP"/>
    </source>
</evidence>
<evidence type="ECO:0000256" key="4">
    <source>
        <dbReference type="ARBA" id="ARBA00023139"/>
    </source>
</evidence>
<accession>A0A368VUI3</accession>
<proteinExistence type="predicted"/>
<dbReference type="PANTHER" id="PTHR43649:SF33">
    <property type="entry name" value="POLYGALACTURONAN_RHAMNOGALACTURONAN-BINDING PROTEIN YTCQ"/>
    <property type="match status" value="1"/>
</dbReference>
<feature type="region of interest" description="Disordered" evidence="6">
    <location>
        <begin position="28"/>
        <end position="47"/>
    </location>
</feature>
<dbReference type="Gene3D" id="3.40.190.10">
    <property type="entry name" value="Periplasmic binding protein-like II"/>
    <property type="match status" value="2"/>
</dbReference>
<organism evidence="8 9">
    <name type="scientific">Paenibacillus prosopidis</name>
    <dbReference type="NCBI Taxonomy" id="630520"/>
    <lineage>
        <taxon>Bacteria</taxon>
        <taxon>Bacillati</taxon>
        <taxon>Bacillota</taxon>
        <taxon>Bacilli</taxon>
        <taxon>Bacillales</taxon>
        <taxon>Paenibacillaceae</taxon>
        <taxon>Paenibacillus</taxon>
    </lineage>
</organism>
<keyword evidence="1" id="KW-1003">Cell membrane</keyword>
<dbReference type="PROSITE" id="PS51257">
    <property type="entry name" value="PROKAR_LIPOPROTEIN"/>
    <property type="match status" value="1"/>
</dbReference>
<keyword evidence="3" id="KW-0472">Membrane</keyword>
<evidence type="ECO:0000256" key="6">
    <source>
        <dbReference type="SAM" id="MobiDB-lite"/>
    </source>
</evidence>
<sequence length="530" mass="57820">MKNKKKLLFVMTSIVLLMSLVVAGCSGNNGKNGGNAENDAESTSTLEGNEERIEITIANNFNPPEEDGNYVQKQLEEKFNIKINNVKLDRGTWKEKFTVLLASGNIPDIFPIDANETDMVQWADQGIIASISPEEIATYMPNFTAALNSVDEGAWGVGLYNGKNWGIPKVWPGGLDGFLPGYNEAWLKAVGYTEPPKTLAELEDVLTKFVNNDPDGNGKKDTFGMSGRGKLTEQLFTTVFSAYGVSPYQFKLDAAGKVVYGGVTEETRTALTLLNKWYKSGLIDPEFITADNIDLNGKFIDQKVGLIDNMKWGNFDKNSGFIAKPASEKGLTVIAGKPVTGPNGDAYAFAYGARQAPVLLGAQLEKDEKKRIKVMQLLEYVSTTSEGFLLTNFGQLGVSYDMEGDLAIAKTDEAAAATKIGAGAFYNPLNSVDISMTKHTLKPELISLKEELNAGVTSMFDILGPAVLNSKAKYWGNLKSLQDTYLIMAITGEANTEKDFDLFKEDWLRSGGQEVTDEVTKELADRDAAK</sequence>
<dbReference type="InterPro" id="IPR050490">
    <property type="entry name" value="Bact_solute-bd_prot1"/>
</dbReference>
<keyword evidence="2 7" id="KW-0732">Signal</keyword>
<evidence type="ECO:0000256" key="5">
    <source>
        <dbReference type="ARBA" id="ARBA00023288"/>
    </source>
</evidence>
<dbReference type="Pfam" id="PF13416">
    <property type="entry name" value="SBP_bac_8"/>
    <property type="match status" value="1"/>
</dbReference>
<dbReference type="OrthoDB" id="2649544at2"/>
<evidence type="ECO:0000313" key="9">
    <source>
        <dbReference type="Proteomes" id="UP000252415"/>
    </source>
</evidence>
<dbReference type="EMBL" id="QPJD01000010">
    <property type="protein sequence ID" value="RCW45459.1"/>
    <property type="molecule type" value="Genomic_DNA"/>
</dbReference>
<dbReference type="Proteomes" id="UP000252415">
    <property type="component" value="Unassembled WGS sequence"/>
</dbReference>
<evidence type="ECO:0000256" key="2">
    <source>
        <dbReference type="ARBA" id="ARBA00022729"/>
    </source>
</evidence>
<feature type="signal peptide" evidence="7">
    <location>
        <begin position="1"/>
        <end position="23"/>
    </location>
</feature>
<comment type="caution">
    <text evidence="8">The sequence shown here is derived from an EMBL/GenBank/DDBJ whole genome shotgun (WGS) entry which is preliminary data.</text>
</comment>
<reference evidence="8 9" key="1">
    <citation type="submission" date="2018-07" db="EMBL/GenBank/DDBJ databases">
        <title>Genomic Encyclopedia of Type Strains, Phase III (KMG-III): the genomes of soil and plant-associated and newly described type strains.</title>
        <authorList>
            <person name="Whitman W."/>
        </authorList>
    </citation>
    <scope>NUCLEOTIDE SEQUENCE [LARGE SCALE GENOMIC DNA]</scope>
    <source>
        <strain evidence="8 9">CECT 7506</strain>
    </source>
</reference>
<dbReference type="RefSeq" id="WP_114381311.1">
    <property type="nucleotide sequence ID" value="NZ_QPJD01000010.1"/>
</dbReference>
<feature type="chain" id="PRO_5038523378" evidence="7">
    <location>
        <begin position="24"/>
        <end position="530"/>
    </location>
</feature>
<evidence type="ECO:0000256" key="1">
    <source>
        <dbReference type="ARBA" id="ARBA00022475"/>
    </source>
</evidence>
<evidence type="ECO:0000313" key="8">
    <source>
        <dbReference type="EMBL" id="RCW45459.1"/>
    </source>
</evidence>